<feature type="transmembrane region" description="Helical" evidence="1">
    <location>
        <begin position="189"/>
        <end position="208"/>
    </location>
</feature>
<evidence type="ECO:0000256" key="1">
    <source>
        <dbReference type="SAM" id="Phobius"/>
    </source>
</evidence>
<keyword evidence="3" id="KW-1185">Reference proteome</keyword>
<evidence type="ECO:0000313" key="3">
    <source>
        <dbReference type="Proteomes" id="UP000237839"/>
    </source>
</evidence>
<keyword evidence="1" id="KW-1133">Transmembrane helix</keyword>
<keyword evidence="1" id="KW-0472">Membrane</keyword>
<dbReference type="OrthoDB" id="9181402at2"/>
<dbReference type="Proteomes" id="UP000237839">
    <property type="component" value="Unassembled WGS sequence"/>
</dbReference>
<sequence>MISIIAHKTNQDKIPQDRTVLWLRIGALLVGIIASVLFLISFLNYSNYRKTFLELNLNRYLVMAKDVRQTIVLGLNVGLKPAENTHLPPIMKDMIQRQSGIRYIGIVDESGEAITQGQVAAKTVAEWKTWINKTAAEDSWHTSDADTFQIGVPFLNNFNVKVGAVVIGYDKHVIEGAINDMGRTLLLDVLATLSFFTVITFAGVYLLTRKFVGKIAAIGQAIDSTLIAIEPTEVGDDMLDSGVAKDINDFTASSQQLVSTIAKLERAILPSHHKNVEAT</sequence>
<dbReference type="EMBL" id="PUGF01000011">
    <property type="protein sequence ID" value="PRC92791.1"/>
    <property type="molecule type" value="Genomic_DNA"/>
</dbReference>
<dbReference type="RefSeq" id="WP_105532278.1">
    <property type="nucleotide sequence ID" value="NZ_PUGF01000011.1"/>
</dbReference>
<name>A0A2S9GYK0_9BURK</name>
<accession>A0A2S9GYK0</accession>
<organism evidence="2 3">
    <name type="scientific">Solimicrobium silvestre</name>
    <dbReference type="NCBI Taxonomy" id="2099400"/>
    <lineage>
        <taxon>Bacteria</taxon>
        <taxon>Pseudomonadati</taxon>
        <taxon>Pseudomonadota</taxon>
        <taxon>Betaproteobacteria</taxon>
        <taxon>Burkholderiales</taxon>
        <taxon>Oxalobacteraceae</taxon>
        <taxon>Solimicrobium</taxon>
    </lineage>
</organism>
<evidence type="ECO:0000313" key="2">
    <source>
        <dbReference type="EMBL" id="PRC92791.1"/>
    </source>
</evidence>
<gene>
    <name evidence="2" type="ORF">S2091_2521</name>
</gene>
<keyword evidence="1" id="KW-0812">Transmembrane</keyword>
<comment type="caution">
    <text evidence="2">The sequence shown here is derived from an EMBL/GenBank/DDBJ whole genome shotgun (WGS) entry which is preliminary data.</text>
</comment>
<protein>
    <recommendedName>
        <fullName evidence="4">HAMP domain-containing protein</fullName>
    </recommendedName>
</protein>
<reference evidence="2 3" key="1">
    <citation type="submission" date="2018-02" db="EMBL/GenBank/DDBJ databases">
        <title>Solimicrobium silvestre gen. nov., sp. nov., isolated from alpine forest soil.</title>
        <authorList>
            <person name="Margesin R."/>
            <person name="Albuquerque L."/>
            <person name="Zhang D.-C."/>
            <person name="Froufe H.J.C."/>
            <person name="Severino R."/>
            <person name="Roxo I."/>
            <person name="Egas C."/>
            <person name="Da Costa M.S."/>
        </authorList>
    </citation>
    <scope>NUCLEOTIDE SEQUENCE [LARGE SCALE GENOMIC DNA]</scope>
    <source>
        <strain evidence="2 3">S20-91</strain>
    </source>
</reference>
<feature type="transmembrane region" description="Helical" evidence="1">
    <location>
        <begin position="21"/>
        <end position="43"/>
    </location>
</feature>
<proteinExistence type="predicted"/>
<dbReference type="AlphaFoldDB" id="A0A2S9GYK0"/>
<evidence type="ECO:0008006" key="4">
    <source>
        <dbReference type="Google" id="ProtNLM"/>
    </source>
</evidence>